<name>A0A9P9DLB2_9HYPO</name>
<dbReference type="Proteomes" id="UP000738349">
    <property type="component" value="Unassembled WGS sequence"/>
</dbReference>
<dbReference type="OrthoDB" id="5346581at2759"/>
<dbReference type="AlphaFoldDB" id="A0A9P9DLB2"/>
<proteinExistence type="predicted"/>
<dbReference type="EMBL" id="JAGMUV010000025">
    <property type="protein sequence ID" value="KAH7120671.1"/>
    <property type="molecule type" value="Genomic_DNA"/>
</dbReference>
<comment type="caution">
    <text evidence="1">The sequence shown here is derived from an EMBL/GenBank/DDBJ whole genome shotgun (WGS) entry which is preliminary data.</text>
</comment>
<evidence type="ECO:0000313" key="2">
    <source>
        <dbReference type="Proteomes" id="UP000738349"/>
    </source>
</evidence>
<organism evidence="1 2">
    <name type="scientific">Dactylonectria macrodidyma</name>
    <dbReference type="NCBI Taxonomy" id="307937"/>
    <lineage>
        <taxon>Eukaryota</taxon>
        <taxon>Fungi</taxon>
        <taxon>Dikarya</taxon>
        <taxon>Ascomycota</taxon>
        <taxon>Pezizomycotina</taxon>
        <taxon>Sordariomycetes</taxon>
        <taxon>Hypocreomycetidae</taxon>
        <taxon>Hypocreales</taxon>
        <taxon>Nectriaceae</taxon>
        <taxon>Dactylonectria</taxon>
    </lineage>
</organism>
<protein>
    <submittedName>
        <fullName evidence="1">Uncharacterized protein</fullName>
    </submittedName>
</protein>
<sequence>MRARIDNPEPVAYITPPAPDPSDIEVPDQDVLDGEHKDTFRQALKRLLSTHVAELTYAQILDGLPTEKSLQDSYVWMPRHPVYELGHTELCEGFLDKVRDFRAKFDPSDLRFKQSLLRAFQNTVPGSEEYNLRLIELVVVACHQIATYLFEQDDGVHKHQLHQDWVATESQVTEEEARHRGFALPPTAFFHRFYQAYEQYPRGRADVAGYWAEGKIFGGVIVFDRGETEQECNSMWIHGSDFRGPKTLYPPTPQQFDGLVHFLLADPDYQVQCPLPIHGTPMNRPRWDAYDAITRFHIFRDKYERKVPTKRPDTGCRGPTGSDWPEIVDQHTIMLAIGNRKWGEPVDEEAVAAAEAGLKDITPSSPLWKSPF</sequence>
<gene>
    <name evidence="1" type="ORF">EDB81DRAFT_814537</name>
</gene>
<accession>A0A9P9DLB2</accession>
<keyword evidence="2" id="KW-1185">Reference proteome</keyword>
<reference evidence="1" key="1">
    <citation type="journal article" date="2021" name="Nat. Commun.">
        <title>Genetic determinants of endophytism in the Arabidopsis root mycobiome.</title>
        <authorList>
            <person name="Mesny F."/>
            <person name="Miyauchi S."/>
            <person name="Thiergart T."/>
            <person name="Pickel B."/>
            <person name="Atanasova L."/>
            <person name="Karlsson M."/>
            <person name="Huettel B."/>
            <person name="Barry K.W."/>
            <person name="Haridas S."/>
            <person name="Chen C."/>
            <person name="Bauer D."/>
            <person name="Andreopoulos W."/>
            <person name="Pangilinan J."/>
            <person name="LaButti K."/>
            <person name="Riley R."/>
            <person name="Lipzen A."/>
            <person name="Clum A."/>
            <person name="Drula E."/>
            <person name="Henrissat B."/>
            <person name="Kohler A."/>
            <person name="Grigoriev I.V."/>
            <person name="Martin F.M."/>
            <person name="Hacquard S."/>
        </authorList>
    </citation>
    <scope>NUCLEOTIDE SEQUENCE</scope>
    <source>
        <strain evidence="1">MPI-CAGE-AT-0147</strain>
    </source>
</reference>
<evidence type="ECO:0000313" key="1">
    <source>
        <dbReference type="EMBL" id="KAH7120671.1"/>
    </source>
</evidence>